<sequence>MASVNKQQREAAARLKRYEARQQLNATQNKRRVRDNIVAVIGVLVVATLAGFAQFFYFDSGPGAPTPAPSETPVAGENVGAPEADLSEYRVWTGDFTFNDSTVVGIQLDGTLAPQAVAGFVQDLGTGYYPGKTCHRLASDLSFLQCGSIDGAGSPDPAFSYGPVENVPADDLYPAGSIAMARGSDTYSNGHQFFIVLSDTTLDGSTGGYTIVGTVTSGLDALAALVAGGLDPATIGQDGTGAPLQPVTITGFNIQ</sequence>
<dbReference type="EC" id="5.2.1.8" evidence="1"/>
<dbReference type="RefSeq" id="WP_191281959.1">
    <property type="nucleotide sequence ID" value="NZ_BNAI01000001.1"/>
</dbReference>
<gene>
    <name evidence="6" type="primary">ppiB</name>
    <name evidence="6" type="ORF">GCM10011600_07020</name>
</gene>
<evidence type="ECO:0000256" key="2">
    <source>
        <dbReference type="ARBA" id="ARBA00023110"/>
    </source>
</evidence>
<evidence type="ECO:0000259" key="5">
    <source>
        <dbReference type="PROSITE" id="PS50072"/>
    </source>
</evidence>
<proteinExistence type="predicted"/>
<dbReference type="InterPro" id="IPR044665">
    <property type="entry name" value="E_coli_cyclophilin_A-like"/>
</dbReference>
<reference evidence="6" key="1">
    <citation type="journal article" date="2014" name="Int. J. Syst. Evol. Microbiol.">
        <title>Complete genome sequence of Corynebacterium casei LMG S-19264T (=DSM 44701T), isolated from a smear-ripened cheese.</title>
        <authorList>
            <consortium name="US DOE Joint Genome Institute (JGI-PGF)"/>
            <person name="Walter F."/>
            <person name="Albersmeier A."/>
            <person name="Kalinowski J."/>
            <person name="Ruckert C."/>
        </authorList>
    </citation>
    <scope>NUCLEOTIDE SEQUENCE</scope>
    <source>
        <strain evidence="6">CGMCC 1.16548</strain>
    </source>
</reference>
<dbReference type="InterPro" id="IPR002130">
    <property type="entry name" value="Cyclophilin-type_PPIase_dom"/>
</dbReference>
<evidence type="ECO:0000256" key="3">
    <source>
        <dbReference type="ARBA" id="ARBA00023235"/>
    </source>
</evidence>
<dbReference type="SUPFAM" id="SSF50891">
    <property type="entry name" value="Cyclophilin-like"/>
    <property type="match status" value="1"/>
</dbReference>
<feature type="domain" description="PPIase cyclophilin-type" evidence="5">
    <location>
        <begin position="104"/>
        <end position="254"/>
    </location>
</feature>
<evidence type="ECO:0000256" key="4">
    <source>
        <dbReference type="SAM" id="Phobius"/>
    </source>
</evidence>
<accession>A0A8J3GP00</accession>
<dbReference type="InterPro" id="IPR029000">
    <property type="entry name" value="Cyclophilin-like_dom_sf"/>
</dbReference>
<keyword evidence="7" id="KW-1185">Reference proteome</keyword>
<keyword evidence="4" id="KW-0812">Transmembrane</keyword>
<dbReference type="EMBL" id="BNAI01000001">
    <property type="protein sequence ID" value="GHF08746.1"/>
    <property type="molecule type" value="Genomic_DNA"/>
</dbReference>
<keyword evidence="4" id="KW-0472">Membrane</keyword>
<evidence type="ECO:0000256" key="1">
    <source>
        <dbReference type="ARBA" id="ARBA00013194"/>
    </source>
</evidence>
<protein>
    <recommendedName>
        <fullName evidence="1">peptidylprolyl isomerase</fullName>
        <ecNumber evidence="1">5.2.1.8</ecNumber>
    </recommendedName>
</protein>
<keyword evidence="4" id="KW-1133">Transmembrane helix</keyword>
<feature type="transmembrane region" description="Helical" evidence="4">
    <location>
        <begin position="37"/>
        <end position="58"/>
    </location>
</feature>
<evidence type="ECO:0000313" key="6">
    <source>
        <dbReference type="EMBL" id="GHF08746.1"/>
    </source>
</evidence>
<evidence type="ECO:0000313" key="7">
    <source>
        <dbReference type="Proteomes" id="UP000617531"/>
    </source>
</evidence>
<dbReference type="AlphaFoldDB" id="A0A8J3GP00"/>
<dbReference type="Gene3D" id="2.40.100.10">
    <property type="entry name" value="Cyclophilin-like"/>
    <property type="match status" value="1"/>
</dbReference>
<name>A0A8J3GP00_9MICO</name>
<comment type="caution">
    <text evidence="6">The sequence shown here is derived from an EMBL/GenBank/DDBJ whole genome shotgun (WGS) entry which is preliminary data.</text>
</comment>
<reference evidence="6" key="2">
    <citation type="submission" date="2020-09" db="EMBL/GenBank/DDBJ databases">
        <authorList>
            <person name="Sun Q."/>
            <person name="Zhou Y."/>
        </authorList>
    </citation>
    <scope>NUCLEOTIDE SEQUENCE</scope>
    <source>
        <strain evidence="6">CGMCC 1.16548</strain>
    </source>
</reference>
<keyword evidence="3 6" id="KW-0413">Isomerase</keyword>
<dbReference type="PROSITE" id="PS50072">
    <property type="entry name" value="CSA_PPIASE_2"/>
    <property type="match status" value="1"/>
</dbReference>
<dbReference type="GO" id="GO:0003755">
    <property type="term" value="F:peptidyl-prolyl cis-trans isomerase activity"/>
    <property type="evidence" value="ECO:0007669"/>
    <property type="project" value="UniProtKB-KW"/>
</dbReference>
<dbReference type="Proteomes" id="UP000617531">
    <property type="component" value="Unassembled WGS sequence"/>
</dbReference>
<dbReference type="Pfam" id="PF00160">
    <property type="entry name" value="Pro_isomerase"/>
    <property type="match status" value="1"/>
</dbReference>
<dbReference type="PANTHER" id="PTHR43246">
    <property type="entry name" value="PEPTIDYL-PROLYL CIS-TRANS ISOMERASE CYP38, CHLOROPLASTIC"/>
    <property type="match status" value="1"/>
</dbReference>
<keyword evidence="2" id="KW-0697">Rotamase</keyword>
<organism evidence="6 7">
    <name type="scientific">Pseudolysinimonas yzui</name>
    <dbReference type="NCBI Taxonomy" id="2708254"/>
    <lineage>
        <taxon>Bacteria</taxon>
        <taxon>Bacillati</taxon>
        <taxon>Actinomycetota</taxon>
        <taxon>Actinomycetes</taxon>
        <taxon>Micrococcales</taxon>
        <taxon>Microbacteriaceae</taxon>
        <taxon>Pseudolysinimonas</taxon>
    </lineage>
</organism>